<keyword evidence="1" id="KW-0659">Purine metabolism</keyword>
<evidence type="ECO:0000313" key="4">
    <source>
        <dbReference type="Proteomes" id="UP000033483"/>
    </source>
</evidence>
<evidence type="ECO:0000259" key="2">
    <source>
        <dbReference type="Pfam" id="PF09349"/>
    </source>
</evidence>
<dbReference type="Proteomes" id="UP000033483">
    <property type="component" value="Unassembled WGS sequence"/>
</dbReference>
<accession>A0A0F4ZI44</accession>
<comment type="caution">
    <text evidence="3">The sequence shown here is derived from an EMBL/GenBank/DDBJ whole genome shotgun (WGS) entry which is preliminary data.</text>
</comment>
<protein>
    <recommendedName>
        <fullName evidence="2">Oxo-4-hydroxy-4-carboxy-5-ureidoimidazoline decarboxylase domain-containing protein</fullName>
    </recommendedName>
</protein>
<dbReference type="Pfam" id="PF09349">
    <property type="entry name" value="OHCU_decarbox"/>
    <property type="match status" value="1"/>
</dbReference>
<feature type="domain" description="Oxo-4-hydroxy-4-carboxy-5-ureidoimidazoline decarboxylase" evidence="2">
    <location>
        <begin position="12"/>
        <end position="168"/>
    </location>
</feature>
<dbReference type="InterPro" id="IPR018020">
    <property type="entry name" value="OHCU_decarboxylase"/>
</dbReference>
<gene>
    <name evidence="3" type="ORF">TD95_003874</name>
</gene>
<dbReference type="InterPro" id="IPR036778">
    <property type="entry name" value="OHCU_decarboxylase_sf"/>
</dbReference>
<proteinExistence type="predicted"/>
<reference evidence="3 4" key="1">
    <citation type="submission" date="2015-03" db="EMBL/GenBank/DDBJ databases">
        <authorList>
            <person name="Radwan O."/>
            <person name="Al-Naeli F.A."/>
            <person name="Rendon G.A."/>
            <person name="Fields C."/>
        </authorList>
    </citation>
    <scope>NUCLEOTIDE SEQUENCE [LARGE SCALE GENOMIC DNA]</scope>
    <source>
        <strain evidence="3">CR-DP1</strain>
    </source>
</reference>
<keyword evidence="4" id="KW-1185">Reference proteome</keyword>
<dbReference type="GO" id="GO:0006144">
    <property type="term" value="P:purine nucleobase metabolic process"/>
    <property type="evidence" value="ECO:0007669"/>
    <property type="project" value="UniProtKB-KW"/>
</dbReference>
<dbReference type="PANTHER" id="PTHR37987">
    <property type="entry name" value="CHROMOSOME 9, WHOLE GENOME SHOTGUN SEQUENCE"/>
    <property type="match status" value="1"/>
</dbReference>
<evidence type="ECO:0000313" key="3">
    <source>
        <dbReference type="EMBL" id="KKA30279.1"/>
    </source>
</evidence>
<dbReference type="AlphaFoldDB" id="A0A0F4ZI44"/>
<organism evidence="3 4">
    <name type="scientific">Thielaviopsis punctulata</name>
    <dbReference type="NCBI Taxonomy" id="72032"/>
    <lineage>
        <taxon>Eukaryota</taxon>
        <taxon>Fungi</taxon>
        <taxon>Dikarya</taxon>
        <taxon>Ascomycota</taxon>
        <taxon>Pezizomycotina</taxon>
        <taxon>Sordariomycetes</taxon>
        <taxon>Hypocreomycetidae</taxon>
        <taxon>Microascales</taxon>
        <taxon>Ceratocystidaceae</taxon>
        <taxon>Thielaviopsis</taxon>
    </lineage>
</organism>
<dbReference type="OrthoDB" id="5398391at2759"/>
<sequence length="176" mass="19324">MPALPDPQSIPSLPPTAQTAVLDALFEPSPTLHALMQPALQTPFPSYPALITACHSVMHSLRQTDTPRLHAILGAHPRLGAPKVDSAQSAAEQARLQQGSEATRVRLAELNQLYEQRFPGLRYVVFVNGRGREEIMRNMEERIERGDIGKEEEEAIQAMCDIANDRAKKLLAASPA</sequence>
<dbReference type="Gene3D" id="1.10.3330.10">
    <property type="entry name" value="Oxo-4-hydroxy-4-carboxy-5-ureidoimidazoline decarboxylase"/>
    <property type="match status" value="1"/>
</dbReference>
<evidence type="ECO:0000256" key="1">
    <source>
        <dbReference type="ARBA" id="ARBA00022631"/>
    </source>
</evidence>
<dbReference type="SUPFAM" id="SSF158694">
    <property type="entry name" value="UraD-Like"/>
    <property type="match status" value="1"/>
</dbReference>
<dbReference type="EMBL" id="LAEV01000445">
    <property type="protein sequence ID" value="KKA30279.1"/>
    <property type="molecule type" value="Genomic_DNA"/>
</dbReference>
<name>A0A0F4ZI44_9PEZI</name>
<dbReference type="PANTHER" id="PTHR37987:SF1">
    <property type="entry name" value="OXO-4-HYDROXY-4-CARBOXY-5-UREIDOIMIDAZOLINE DECARBOXYLASE DOMAIN-CONTAINING PROTEIN"/>
    <property type="match status" value="1"/>
</dbReference>